<dbReference type="PROSITE" id="PS50181">
    <property type="entry name" value="FBOX"/>
    <property type="match status" value="1"/>
</dbReference>
<sequence length="806" mass="91305">MMCSTISSSNPSILPTFTCENTTGECQILTPDTSLCPKSPTKRPCRDQSELVVNKTKRLCNSTRTSFSELRVDETKHKTIDNPSYRQTTISTPSTVTSNSKKPSPSILEWLSQFNQMASDDRTSAIDLFIKNCSSDTSQLKYLRNKIEPYFQRDFIRDLPRELALQVLRYLVASDLSRASRTCRVWNEIINDVLLWKRLCQNQQIQYKDKPCIFDNLITNPWKRSYACYQHLIHTWNKGQLPHSRYFRGHEDFVITCLQFDGKRIVSGSDDNTLKIWSVETGECEKTLTGHNGGVWCSEMTDNLVVSGSTDRTIRVWDAETGECKHVLYGHTSTVRCLALYKDFVVSGSRDATVRIWNIITGERLHTLAGHTAAVRCVCYNGKYVVSGAYDHTIRVWIPENKRLVHVLEGHTNRVYSLVFDSKHIVSGSLDCSIRVWDVESGTCLHHLTGHLSLTSGMQLRGNILVSGNADSTVKIWDIESGKCLHTLSGRNKHLSAVTWVQIVLNYVVSSGDDGTVKIWNLETGDFIRNLMELESAGSGGVVWRIKCTNSALVCAAGSRNSTEDTKVILLDFDRTTSLNNDENSNSNSSSMSTTGAILTTNPLHKNDRINSDDEMSVTTNPSASSLIPMSLTLNEFQSAIRFIQKLSQKLGDHWQIVDPSPIHYPYLVYKIVQKRSNKQEKEDYLQYEYHVIYNESYSVPMIYFNVSNLNGSLLSLKEIWELFSYNNSSPSLNMYETITQQEHPVLNRPFYALHPCHTEKLLKQLIASNIVQNSNQYLIAWLSLFGQSIGLPFIPNYAIENGKSY</sequence>
<dbReference type="Proteomes" id="UP000677228">
    <property type="component" value="Unassembled WGS sequence"/>
</dbReference>
<evidence type="ECO:0000259" key="6">
    <source>
        <dbReference type="PROSITE" id="PS50181"/>
    </source>
</evidence>
<dbReference type="SUPFAM" id="SSF50978">
    <property type="entry name" value="WD40 repeat-like"/>
    <property type="match status" value="1"/>
</dbReference>
<dbReference type="PROSITE" id="PS50294">
    <property type="entry name" value="WD_REPEATS_REGION"/>
    <property type="match status" value="6"/>
</dbReference>
<dbReference type="InterPro" id="IPR015943">
    <property type="entry name" value="WD40/YVTN_repeat-like_dom_sf"/>
</dbReference>
<feature type="repeat" description="WD" evidence="5">
    <location>
        <begin position="288"/>
        <end position="327"/>
    </location>
</feature>
<keyword evidence="3" id="KW-0833">Ubl conjugation pathway</keyword>
<dbReference type="InterPro" id="IPR001810">
    <property type="entry name" value="F-box_dom"/>
</dbReference>
<dbReference type="GO" id="GO:0019787">
    <property type="term" value="F:ubiquitin-like protein transferase activity"/>
    <property type="evidence" value="ECO:0007669"/>
    <property type="project" value="InterPro"/>
</dbReference>
<feature type="repeat" description="WD" evidence="5">
    <location>
        <begin position="448"/>
        <end position="487"/>
    </location>
</feature>
<evidence type="ECO:0000313" key="10">
    <source>
        <dbReference type="EMBL" id="CAF3619586.1"/>
    </source>
</evidence>
<name>A0A813UU55_9BILA</name>
<dbReference type="SMART" id="SM00256">
    <property type="entry name" value="FBOX"/>
    <property type="match status" value="1"/>
</dbReference>
<feature type="repeat" description="WD" evidence="5">
    <location>
        <begin position="488"/>
        <end position="530"/>
    </location>
</feature>
<reference evidence="8" key="1">
    <citation type="submission" date="2021-02" db="EMBL/GenBank/DDBJ databases">
        <authorList>
            <person name="Nowell W R."/>
        </authorList>
    </citation>
    <scope>NUCLEOTIDE SEQUENCE</scope>
</reference>
<evidence type="ECO:0000313" key="9">
    <source>
        <dbReference type="EMBL" id="CAF3548873.1"/>
    </source>
</evidence>
<dbReference type="Gene3D" id="2.130.10.10">
    <property type="entry name" value="YVTN repeat-like/Quinoprotein amine dehydrogenase"/>
    <property type="match status" value="1"/>
</dbReference>
<keyword evidence="2" id="KW-0677">Repeat</keyword>
<dbReference type="Proteomes" id="UP000682733">
    <property type="component" value="Unassembled WGS sequence"/>
</dbReference>
<dbReference type="Gene3D" id="1.20.1280.50">
    <property type="match status" value="1"/>
</dbReference>
<dbReference type="EMBL" id="CAJNOK010000672">
    <property type="protein sequence ID" value="CAF0768355.1"/>
    <property type="molecule type" value="Genomic_DNA"/>
</dbReference>
<feature type="domain" description="F-box" evidence="6">
    <location>
        <begin position="153"/>
        <end position="199"/>
    </location>
</feature>
<dbReference type="SMART" id="SM00320">
    <property type="entry name" value="WD40"/>
    <property type="match status" value="7"/>
</dbReference>
<feature type="repeat" description="WD" evidence="5">
    <location>
        <begin position="368"/>
        <end position="397"/>
    </location>
</feature>
<dbReference type="InterPro" id="IPR020472">
    <property type="entry name" value="WD40_PAC1"/>
</dbReference>
<dbReference type="SUPFAM" id="SSF81383">
    <property type="entry name" value="F-box domain"/>
    <property type="match status" value="1"/>
</dbReference>
<dbReference type="Proteomes" id="UP000681722">
    <property type="component" value="Unassembled WGS sequence"/>
</dbReference>
<dbReference type="GO" id="GO:0005634">
    <property type="term" value="C:nucleus"/>
    <property type="evidence" value="ECO:0007669"/>
    <property type="project" value="TreeGrafter"/>
</dbReference>
<comment type="caution">
    <text evidence="8">The sequence shown here is derived from an EMBL/GenBank/DDBJ whole genome shotgun (WGS) entry which is preliminary data.</text>
</comment>
<dbReference type="Gene3D" id="3.30.1460.50">
    <property type="match status" value="1"/>
</dbReference>
<feature type="repeat" description="WD" evidence="5">
    <location>
        <begin position="408"/>
        <end position="447"/>
    </location>
</feature>
<keyword evidence="4" id="KW-0072">Autophagy</keyword>
<dbReference type="PANTHER" id="PTHR19849:SF1">
    <property type="entry name" value="F-BOX_WD REPEAT-CONTAINING PROTEIN 7"/>
    <property type="match status" value="1"/>
</dbReference>
<dbReference type="EMBL" id="CAJOBC010000729">
    <property type="protein sequence ID" value="CAF3619586.1"/>
    <property type="molecule type" value="Genomic_DNA"/>
</dbReference>
<gene>
    <name evidence="8" type="ORF">GPM918_LOCUS5130</name>
    <name evidence="7" type="ORF">OVA965_LOCUS2943</name>
    <name evidence="10" type="ORF">SRO942_LOCUS5130</name>
    <name evidence="9" type="ORF">TMI583_LOCUS2942</name>
</gene>
<organism evidence="8 11">
    <name type="scientific">Didymodactylos carnosus</name>
    <dbReference type="NCBI Taxonomy" id="1234261"/>
    <lineage>
        <taxon>Eukaryota</taxon>
        <taxon>Metazoa</taxon>
        <taxon>Spiralia</taxon>
        <taxon>Gnathifera</taxon>
        <taxon>Rotifera</taxon>
        <taxon>Eurotatoria</taxon>
        <taxon>Bdelloidea</taxon>
        <taxon>Philodinida</taxon>
        <taxon>Philodinidae</taxon>
        <taxon>Didymodactylos</taxon>
    </lineage>
</organism>
<proteinExistence type="predicted"/>
<dbReference type="GO" id="GO:0043161">
    <property type="term" value="P:proteasome-mediated ubiquitin-dependent protein catabolic process"/>
    <property type="evidence" value="ECO:0007669"/>
    <property type="project" value="TreeGrafter"/>
</dbReference>
<dbReference type="EMBL" id="CAJOBA010000672">
    <property type="protein sequence ID" value="CAF3548873.1"/>
    <property type="molecule type" value="Genomic_DNA"/>
</dbReference>
<evidence type="ECO:0000256" key="2">
    <source>
        <dbReference type="ARBA" id="ARBA00022737"/>
    </source>
</evidence>
<dbReference type="GO" id="GO:0010992">
    <property type="term" value="P:ubiquitin recycling"/>
    <property type="evidence" value="ECO:0007669"/>
    <property type="project" value="TreeGrafter"/>
</dbReference>
<dbReference type="InterPro" id="IPR001680">
    <property type="entry name" value="WD40_rpt"/>
</dbReference>
<evidence type="ECO:0000313" key="8">
    <source>
        <dbReference type="EMBL" id="CAF0832500.1"/>
    </source>
</evidence>
<feature type="repeat" description="WD" evidence="5">
    <location>
        <begin position="261"/>
        <end position="287"/>
    </location>
</feature>
<dbReference type="Pfam" id="PF03987">
    <property type="entry name" value="Autophagy_act_C"/>
    <property type="match status" value="1"/>
</dbReference>
<keyword evidence="11" id="KW-1185">Reference proteome</keyword>
<evidence type="ECO:0000313" key="7">
    <source>
        <dbReference type="EMBL" id="CAF0768355.1"/>
    </source>
</evidence>
<dbReference type="PROSITE" id="PS50082">
    <property type="entry name" value="WD_REPEATS_2"/>
    <property type="match status" value="7"/>
</dbReference>
<dbReference type="GO" id="GO:0005737">
    <property type="term" value="C:cytoplasm"/>
    <property type="evidence" value="ECO:0007669"/>
    <property type="project" value="TreeGrafter"/>
</dbReference>
<dbReference type="EMBL" id="CAJNOQ010000729">
    <property type="protein sequence ID" value="CAF0832500.1"/>
    <property type="molecule type" value="Genomic_DNA"/>
</dbReference>
<dbReference type="GO" id="GO:0006914">
    <property type="term" value="P:autophagy"/>
    <property type="evidence" value="ECO:0007669"/>
    <property type="project" value="UniProtKB-KW"/>
</dbReference>
<dbReference type="GO" id="GO:0043130">
    <property type="term" value="F:ubiquitin binding"/>
    <property type="evidence" value="ECO:0007669"/>
    <property type="project" value="TreeGrafter"/>
</dbReference>
<dbReference type="OrthoDB" id="190105at2759"/>
<dbReference type="PRINTS" id="PR00320">
    <property type="entry name" value="GPROTEINBRPT"/>
</dbReference>
<accession>A0A813UU55</accession>
<dbReference type="PROSITE" id="PS00678">
    <property type="entry name" value="WD_REPEATS_1"/>
    <property type="match status" value="5"/>
</dbReference>
<evidence type="ECO:0000256" key="5">
    <source>
        <dbReference type="PROSITE-ProRule" id="PRU00221"/>
    </source>
</evidence>
<evidence type="ECO:0000256" key="1">
    <source>
        <dbReference type="ARBA" id="ARBA00022574"/>
    </source>
</evidence>
<dbReference type="InterPro" id="IPR036047">
    <property type="entry name" value="F-box-like_dom_sf"/>
</dbReference>
<evidence type="ECO:0000256" key="3">
    <source>
        <dbReference type="ARBA" id="ARBA00022786"/>
    </source>
</evidence>
<dbReference type="Proteomes" id="UP000663829">
    <property type="component" value="Unassembled WGS sequence"/>
</dbReference>
<protein>
    <recommendedName>
        <fullName evidence="6">F-box domain-containing protein</fullName>
    </recommendedName>
</protein>
<dbReference type="Pfam" id="PF12937">
    <property type="entry name" value="F-box-like"/>
    <property type="match status" value="1"/>
</dbReference>
<keyword evidence="1 5" id="KW-0853">WD repeat</keyword>
<dbReference type="AlphaFoldDB" id="A0A813UU55"/>
<feature type="repeat" description="WD" evidence="5">
    <location>
        <begin position="328"/>
        <end position="367"/>
    </location>
</feature>
<dbReference type="CDD" id="cd00200">
    <property type="entry name" value="WD40"/>
    <property type="match status" value="1"/>
</dbReference>
<dbReference type="InterPro" id="IPR007135">
    <property type="entry name" value="Atg3/Atg10"/>
</dbReference>
<dbReference type="InterPro" id="IPR019775">
    <property type="entry name" value="WD40_repeat_CS"/>
</dbReference>
<dbReference type="PANTHER" id="PTHR19849">
    <property type="entry name" value="PHOSPHOLIPASE A-2-ACTIVATING PROTEIN"/>
    <property type="match status" value="1"/>
</dbReference>
<dbReference type="Pfam" id="PF00400">
    <property type="entry name" value="WD40"/>
    <property type="match status" value="7"/>
</dbReference>
<evidence type="ECO:0000256" key="4">
    <source>
        <dbReference type="ARBA" id="ARBA00023006"/>
    </source>
</evidence>
<evidence type="ECO:0000313" key="11">
    <source>
        <dbReference type="Proteomes" id="UP000663829"/>
    </source>
</evidence>
<dbReference type="InterPro" id="IPR036322">
    <property type="entry name" value="WD40_repeat_dom_sf"/>
</dbReference>